<proteinExistence type="predicted"/>
<name>A0ABR5HKS7_9BURK</name>
<keyword evidence="2" id="KW-1185">Reference proteome</keyword>
<dbReference type="InterPro" id="IPR012337">
    <property type="entry name" value="RNaseH-like_sf"/>
</dbReference>
<accession>A0ABR5HKS7</accession>
<dbReference type="Proteomes" id="UP000242951">
    <property type="component" value="Unassembled WGS sequence"/>
</dbReference>
<protein>
    <recommendedName>
        <fullName evidence="3">Mobile element protein</fullName>
    </recommendedName>
</protein>
<comment type="caution">
    <text evidence="1">The sequence shown here is derived from an EMBL/GenBank/DDBJ whole genome shotgun (WGS) entry which is preliminary data.</text>
</comment>
<evidence type="ECO:0008006" key="3">
    <source>
        <dbReference type="Google" id="ProtNLM"/>
    </source>
</evidence>
<evidence type="ECO:0000313" key="1">
    <source>
        <dbReference type="EMBL" id="KMQ79996.1"/>
    </source>
</evidence>
<organism evidence="1 2">
    <name type="scientific">Candidatus Burkholderia pumila</name>
    <dbReference type="NCBI Taxonomy" id="1090375"/>
    <lineage>
        <taxon>Bacteria</taxon>
        <taxon>Pseudomonadati</taxon>
        <taxon>Pseudomonadota</taxon>
        <taxon>Betaproteobacteria</taxon>
        <taxon>Burkholderiales</taxon>
        <taxon>Burkholderiaceae</taxon>
        <taxon>Burkholderia</taxon>
    </lineage>
</organism>
<gene>
    <name evidence="1" type="ORF">BPMI_05022</name>
</gene>
<evidence type="ECO:0000313" key="2">
    <source>
        <dbReference type="Proteomes" id="UP000242951"/>
    </source>
</evidence>
<dbReference type="InterPro" id="IPR014737">
    <property type="entry name" value="Transposase_Tn5-like_C"/>
</dbReference>
<dbReference type="SUPFAM" id="SSF53098">
    <property type="entry name" value="Ribonuclease H-like"/>
    <property type="match status" value="1"/>
</dbReference>
<dbReference type="EMBL" id="LELG01000198">
    <property type="protein sequence ID" value="KMQ79996.1"/>
    <property type="molecule type" value="Genomic_DNA"/>
</dbReference>
<sequence length="102" mass="11808">MLECFVRATSLFAVIAWRILYTTLLARLDGDLPCEVILQRVEWQVLAEYIEPPGHRTRCRRCTRRYNGLWIATLGGTWNCLHDPPPGATVIWRGFLVLHEIT</sequence>
<reference evidence="1 2" key="1">
    <citation type="submission" date="2015-06" db="EMBL/GenBank/DDBJ databases">
        <title>Comparative genomics of Burkholderia leaf nodule symbionts.</title>
        <authorList>
            <person name="Carlier A."/>
            <person name="Eberl L."/>
            <person name="Pinto-Carbo M."/>
        </authorList>
    </citation>
    <scope>NUCLEOTIDE SEQUENCE [LARGE SCALE GENOMIC DNA]</scope>
    <source>
        <strain evidence="1 2">UZHbot3</strain>
    </source>
</reference>
<dbReference type="Gene3D" id="1.10.740.10">
    <property type="entry name" value="Transferase Inhibitor Protein From Tn5, Chain"/>
    <property type="match status" value="1"/>
</dbReference>